<dbReference type="SUPFAM" id="SSF52218">
    <property type="entry name" value="Flavoproteins"/>
    <property type="match status" value="1"/>
</dbReference>
<dbReference type="PANTHER" id="PTHR47307:SF1">
    <property type="entry name" value="GLUTATHIONE-REGULATED POTASSIUM-EFFLUX SYSTEM ANCILLARY PROTEIN KEFG"/>
    <property type="match status" value="1"/>
</dbReference>
<name>A0A162C543_9GAMM</name>
<reference evidence="3 4" key="1">
    <citation type="submission" date="2013-07" db="EMBL/GenBank/DDBJ databases">
        <title>Comparative Genomic and Metabolomic Analysis of Twelve Strains of Pseudoalteromonas luteoviolacea.</title>
        <authorList>
            <person name="Vynne N.G."/>
            <person name="Mansson M."/>
            <person name="Gram L."/>
        </authorList>
    </citation>
    <scope>NUCLEOTIDE SEQUENCE [LARGE SCALE GENOMIC DNA]</scope>
    <source>
        <strain evidence="3 4">S4060-1</strain>
    </source>
</reference>
<dbReference type="InterPro" id="IPR029039">
    <property type="entry name" value="Flavoprotein-like_sf"/>
</dbReference>
<feature type="domain" description="Flavodoxin-like fold" evidence="2">
    <location>
        <begin position="3"/>
        <end position="158"/>
    </location>
</feature>
<dbReference type="InterPro" id="IPR046980">
    <property type="entry name" value="KefG/KefF"/>
</dbReference>
<dbReference type="Gene3D" id="3.40.50.360">
    <property type="match status" value="1"/>
</dbReference>
<dbReference type="InterPro" id="IPR032710">
    <property type="entry name" value="NTF2-like_dom_sf"/>
</dbReference>
<dbReference type="RefSeq" id="WP_063382351.1">
    <property type="nucleotide sequence ID" value="NZ_AUXX01000042.1"/>
</dbReference>
<dbReference type="GO" id="GO:0003955">
    <property type="term" value="F:NAD(P)H dehydrogenase (quinone) activity"/>
    <property type="evidence" value="ECO:0007669"/>
    <property type="project" value="TreeGrafter"/>
</dbReference>
<sequence length="319" mass="36680">MSRVVVISGHPNSEGSNANSVILNELKRSVTELDVRYLDLLYPDFQIDVKAEQDALIDTDIIILQFPFYWYSIPALLKKWIDDVFAYDFAFGANGDKLKGKDLILSFTVGGPEESYDPLGYNHFTIEQLIYPLQQTAYLTGLNFNKPIYTHRMVYVEGVYNKLEDVQSRAASHAQRLIALIDELKSAPEVIIKKFIKQWFENFDVLPNDSALFTQYLSDDITLTMPEGEFIGHSGFRDWYKGARETFKPNCEHMVEQITVDKKGSQSYLVKLRVRLIAETFADSKLQGEKINLLVNELWELEVRAHNEIEISQYTVEVV</sequence>
<dbReference type="GO" id="GO:0009055">
    <property type="term" value="F:electron transfer activity"/>
    <property type="evidence" value="ECO:0007669"/>
    <property type="project" value="TreeGrafter"/>
</dbReference>
<protein>
    <recommendedName>
        <fullName evidence="2">Flavodoxin-like fold domain-containing protein</fullName>
    </recommendedName>
</protein>
<accession>A0A162C543</accession>
<dbReference type="PATRIC" id="fig|1365257.3.peg.4045"/>
<keyword evidence="1" id="KW-0560">Oxidoreductase</keyword>
<organism evidence="3 4">
    <name type="scientific">Pseudoalteromonas luteoviolacea S4060-1</name>
    <dbReference type="NCBI Taxonomy" id="1365257"/>
    <lineage>
        <taxon>Bacteria</taxon>
        <taxon>Pseudomonadati</taxon>
        <taxon>Pseudomonadota</taxon>
        <taxon>Gammaproteobacteria</taxon>
        <taxon>Alteromonadales</taxon>
        <taxon>Pseudoalteromonadaceae</taxon>
        <taxon>Pseudoalteromonas</taxon>
    </lineage>
</organism>
<dbReference type="PANTHER" id="PTHR47307">
    <property type="entry name" value="GLUTATHIONE-REGULATED POTASSIUM-EFFLUX SYSTEM ANCILLARY PROTEIN KEFG"/>
    <property type="match status" value="1"/>
</dbReference>
<dbReference type="SUPFAM" id="SSF54427">
    <property type="entry name" value="NTF2-like"/>
    <property type="match status" value="1"/>
</dbReference>
<dbReference type="EMBL" id="AUXX01000042">
    <property type="protein sequence ID" value="KZN62197.1"/>
    <property type="molecule type" value="Genomic_DNA"/>
</dbReference>
<comment type="caution">
    <text evidence="3">The sequence shown here is derived from an EMBL/GenBank/DDBJ whole genome shotgun (WGS) entry which is preliminary data.</text>
</comment>
<dbReference type="Pfam" id="PF02525">
    <property type="entry name" value="Flavodoxin_2"/>
    <property type="match status" value="1"/>
</dbReference>
<gene>
    <name evidence="3" type="ORF">N478_25635</name>
</gene>
<evidence type="ECO:0000313" key="3">
    <source>
        <dbReference type="EMBL" id="KZN62197.1"/>
    </source>
</evidence>
<dbReference type="InterPro" id="IPR003680">
    <property type="entry name" value="Flavodoxin_fold"/>
</dbReference>
<dbReference type="GO" id="GO:0010181">
    <property type="term" value="F:FMN binding"/>
    <property type="evidence" value="ECO:0007669"/>
    <property type="project" value="TreeGrafter"/>
</dbReference>
<evidence type="ECO:0000256" key="1">
    <source>
        <dbReference type="ARBA" id="ARBA00023002"/>
    </source>
</evidence>
<evidence type="ECO:0000259" key="2">
    <source>
        <dbReference type="Pfam" id="PF02525"/>
    </source>
</evidence>
<evidence type="ECO:0000313" key="4">
    <source>
        <dbReference type="Proteomes" id="UP000076661"/>
    </source>
</evidence>
<proteinExistence type="predicted"/>
<dbReference type="Proteomes" id="UP000076661">
    <property type="component" value="Unassembled WGS sequence"/>
</dbReference>
<dbReference type="AlphaFoldDB" id="A0A162C543"/>